<evidence type="ECO:0000313" key="2">
    <source>
        <dbReference type="EMBL" id="MBI6630368.1"/>
    </source>
</evidence>
<reference evidence="2" key="1">
    <citation type="submission" date="2020-12" db="EMBL/GenBank/DDBJ databases">
        <title>Pontibaca salina gen. nov., sp. nov., isolated from marine sediment.</title>
        <authorList>
            <person name="Bo J."/>
            <person name="Wang S."/>
            <person name="Song X."/>
            <person name="Du Z."/>
        </authorList>
    </citation>
    <scope>NUCLEOTIDE SEQUENCE</scope>
    <source>
        <strain evidence="2">S1109L</strain>
    </source>
</reference>
<comment type="caution">
    <text evidence="2">The sequence shown here is derived from an EMBL/GenBank/DDBJ whole genome shotgun (WGS) entry which is preliminary data.</text>
</comment>
<dbReference type="RefSeq" id="WP_198686390.1">
    <property type="nucleotide sequence ID" value="NZ_JAEIJD010000008.1"/>
</dbReference>
<feature type="region of interest" description="Disordered" evidence="1">
    <location>
        <begin position="43"/>
        <end position="63"/>
    </location>
</feature>
<dbReference type="Proteomes" id="UP000613255">
    <property type="component" value="Unassembled WGS sequence"/>
</dbReference>
<protein>
    <submittedName>
        <fullName evidence="2">Uncharacterized protein</fullName>
    </submittedName>
</protein>
<proteinExistence type="predicted"/>
<name>A0A934HUA7_9RHOB</name>
<gene>
    <name evidence="2" type="ORF">JAO82_10805</name>
</gene>
<dbReference type="EMBL" id="JAEIJD010000008">
    <property type="protein sequence ID" value="MBI6630368.1"/>
    <property type="molecule type" value="Genomic_DNA"/>
</dbReference>
<dbReference type="AlphaFoldDB" id="A0A934HUA7"/>
<keyword evidence="3" id="KW-1185">Reference proteome</keyword>
<evidence type="ECO:0000256" key="1">
    <source>
        <dbReference type="SAM" id="MobiDB-lite"/>
    </source>
</evidence>
<feature type="region of interest" description="Disordered" evidence="1">
    <location>
        <begin position="1"/>
        <end position="20"/>
    </location>
</feature>
<sequence length="63" mass="6692">MPDGQVMTRVPALPSAEDSADTQIDAAILRLVDLLARQTAREIAADAPVTKESFDAPPSQKSD</sequence>
<evidence type="ECO:0000313" key="3">
    <source>
        <dbReference type="Proteomes" id="UP000613255"/>
    </source>
</evidence>
<accession>A0A934HUA7</accession>
<organism evidence="2 3">
    <name type="scientific">Pontibaca salina</name>
    <dbReference type="NCBI Taxonomy" id="2795731"/>
    <lineage>
        <taxon>Bacteria</taxon>
        <taxon>Pseudomonadati</taxon>
        <taxon>Pseudomonadota</taxon>
        <taxon>Alphaproteobacteria</taxon>
        <taxon>Rhodobacterales</taxon>
        <taxon>Roseobacteraceae</taxon>
        <taxon>Pontibaca</taxon>
    </lineage>
</organism>